<evidence type="ECO:0000313" key="2">
    <source>
        <dbReference type="EMBL" id="CAG6514388.1"/>
    </source>
</evidence>
<dbReference type="AlphaFoldDB" id="A0A8D8DM62"/>
<protein>
    <submittedName>
        <fullName evidence="2">(northern house mosquito) hypothetical protein</fullName>
    </submittedName>
</protein>
<evidence type="ECO:0000256" key="1">
    <source>
        <dbReference type="SAM" id="MobiDB-lite"/>
    </source>
</evidence>
<dbReference type="EMBL" id="HBUE01275082">
    <property type="protein sequence ID" value="CAG6565876.1"/>
    <property type="molecule type" value="Transcribed_RNA"/>
</dbReference>
<proteinExistence type="predicted"/>
<accession>A0A8D8DM62</accession>
<name>A0A8D8DM62_CULPI</name>
<dbReference type="EMBL" id="HBUE01169692">
    <property type="protein sequence ID" value="CAG6514388.1"/>
    <property type="molecule type" value="Transcribed_RNA"/>
</dbReference>
<reference evidence="2" key="1">
    <citation type="submission" date="2021-05" db="EMBL/GenBank/DDBJ databases">
        <authorList>
            <person name="Alioto T."/>
            <person name="Alioto T."/>
            <person name="Gomez Garrido J."/>
        </authorList>
    </citation>
    <scope>NUCLEOTIDE SEQUENCE</scope>
</reference>
<sequence>MFASACLMDSIRCFEGVNLSSVKRKRPSAKTRMIKIASYARTTSAISSVTWTTSASTALQCLTQIASPHQTVRFSVQRLLPKSAPMPSATRESLVPSRSVAVLDRPPMHWHATRRKIAKRVPSRMGQPATRPSSRRIESGAWSEIPPISTAQIRPIAASRLPTMGQSSLKSASHR</sequence>
<organism evidence="2">
    <name type="scientific">Culex pipiens</name>
    <name type="common">House mosquito</name>
    <dbReference type="NCBI Taxonomy" id="7175"/>
    <lineage>
        <taxon>Eukaryota</taxon>
        <taxon>Metazoa</taxon>
        <taxon>Ecdysozoa</taxon>
        <taxon>Arthropoda</taxon>
        <taxon>Hexapoda</taxon>
        <taxon>Insecta</taxon>
        <taxon>Pterygota</taxon>
        <taxon>Neoptera</taxon>
        <taxon>Endopterygota</taxon>
        <taxon>Diptera</taxon>
        <taxon>Nematocera</taxon>
        <taxon>Culicoidea</taxon>
        <taxon>Culicidae</taxon>
        <taxon>Culicinae</taxon>
        <taxon>Culicini</taxon>
        <taxon>Culex</taxon>
        <taxon>Culex</taxon>
    </lineage>
</organism>
<feature type="compositionally biased region" description="Polar residues" evidence="1">
    <location>
        <begin position="164"/>
        <end position="175"/>
    </location>
</feature>
<feature type="region of interest" description="Disordered" evidence="1">
    <location>
        <begin position="156"/>
        <end position="175"/>
    </location>
</feature>
<feature type="region of interest" description="Disordered" evidence="1">
    <location>
        <begin position="120"/>
        <end position="143"/>
    </location>
</feature>